<evidence type="ECO:0000313" key="4">
    <source>
        <dbReference type="Proteomes" id="UP001498771"/>
    </source>
</evidence>
<feature type="compositionally biased region" description="Polar residues" evidence="1">
    <location>
        <begin position="220"/>
        <end position="261"/>
    </location>
</feature>
<evidence type="ECO:0000313" key="3">
    <source>
        <dbReference type="EMBL" id="KAK7208021.1"/>
    </source>
</evidence>
<dbReference type="Pfam" id="PF00620">
    <property type="entry name" value="RhoGAP"/>
    <property type="match status" value="1"/>
</dbReference>
<dbReference type="CDD" id="cd00159">
    <property type="entry name" value="RhoGAP"/>
    <property type="match status" value="1"/>
</dbReference>
<feature type="compositionally biased region" description="Low complexity" evidence="1">
    <location>
        <begin position="272"/>
        <end position="310"/>
    </location>
</feature>
<keyword evidence="4" id="KW-1185">Reference proteome</keyword>
<name>A0ABR1FDW0_9ASCO</name>
<feature type="domain" description="Rho-GAP" evidence="2">
    <location>
        <begin position="378"/>
        <end position="575"/>
    </location>
</feature>
<dbReference type="EMBL" id="JBBJBU010000001">
    <property type="protein sequence ID" value="KAK7208021.1"/>
    <property type="molecule type" value="Genomic_DNA"/>
</dbReference>
<comment type="caution">
    <text evidence="3">The sequence shown here is derived from an EMBL/GenBank/DDBJ whole genome shotgun (WGS) entry which is preliminary data.</text>
</comment>
<feature type="compositionally biased region" description="Low complexity" evidence="1">
    <location>
        <begin position="159"/>
        <end position="206"/>
    </location>
</feature>
<gene>
    <name evidence="3" type="ORF">BZA70DRAFT_308798</name>
</gene>
<feature type="compositionally biased region" description="Low complexity" evidence="1">
    <location>
        <begin position="78"/>
        <end position="98"/>
    </location>
</feature>
<dbReference type="Proteomes" id="UP001498771">
    <property type="component" value="Unassembled WGS sequence"/>
</dbReference>
<feature type="compositionally biased region" description="Low complexity" evidence="1">
    <location>
        <begin position="134"/>
        <end position="147"/>
    </location>
</feature>
<feature type="compositionally biased region" description="Basic and acidic residues" evidence="1">
    <location>
        <begin position="207"/>
        <end position="219"/>
    </location>
</feature>
<feature type="compositionally biased region" description="Basic residues" evidence="1">
    <location>
        <begin position="341"/>
        <end position="350"/>
    </location>
</feature>
<dbReference type="RefSeq" id="XP_064771054.1">
    <property type="nucleotide sequence ID" value="XM_064914865.1"/>
</dbReference>
<feature type="region of interest" description="Disordered" evidence="1">
    <location>
        <begin position="61"/>
        <end position="353"/>
    </location>
</feature>
<dbReference type="PANTHER" id="PTHR12783">
    <property type="entry name" value="RALA BINDING PROTEIN 1 RALBP1"/>
    <property type="match status" value="1"/>
</dbReference>
<dbReference type="GeneID" id="90040377"/>
<proteinExistence type="predicted"/>
<protein>
    <recommendedName>
        <fullName evidence="2">Rho-GAP domain-containing protein</fullName>
    </recommendedName>
</protein>
<accession>A0ABR1FDW0</accession>
<dbReference type="PROSITE" id="PS50238">
    <property type="entry name" value="RHOGAP"/>
    <property type="match status" value="1"/>
</dbReference>
<evidence type="ECO:0000259" key="2">
    <source>
        <dbReference type="PROSITE" id="PS50238"/>
    </source>
</evidence>
<dbReference type="InterPro" id="IPR008936">
    <property type="entry name" value="Rho_GTPase_activation_prot"/>
</dbReference>
<reference evidence="3 4" key="1">
    <citation type="submission" date="2024-03" db="EMBL/GenBank/DDBJ databases">
        <title>Genome-scale model development and genomic sequencing of the oleaginous clade Lipomyces.</title>
        <authorList>
            <consortium name="Lawrence Berkeley National Laboratory"/>
            <person name="Czajka J.J."/>
            <person name="Han Y."/>
            <person name="Kim J."/>
            <person name="Mondo S.J."/>
            <person name="Hofstad B.A."/>
            <person name="Robles A."/>
            <person name="Haridas S."/>
            <person name="Riley R."/>
            <person name="LaButti K."/>
            <person name="Pangilinan J."/>
            <person name="Andreopoulos W."/>
            <person name="Lipzen A."/>
            <person name="Yan J."/>
            <person name="Wang M."/>
            <person name="Ng V."/>
            <person name="Grigoriev I.V."/>
            <person name="Spatafora J.W."/>
            <person name="Magnuson J.K."/>
            <person name="Baker S.E."/>
            <person name="Pomraning K.R."/>
        </authorList>
    </citation>
    <scope>NUCLEOTIDE SEQUENCE [LARGE SCALE GENOMIC DNA]</scope>
    <source>
        <strain evidence="3 4">Phaff 52-87</strain>
    </source>
</reference>
<dbReference type="InterPro" id="IPR039767">
    <property type="entry name" value="RALBP1"/>
</dbReference>
<sequence length="586" mass="64241">MSAAISRRRSGFVGRPQSMIVDSSDFDLESSFFRVAAHSRQSSSATSSALSSIDSASSSNIAFYDDQDQSHSLVPQHAQPSLKQAPSQSQSSSLSSPSTVLPTKHGLSPEKDSKKSVFGRMRLSLDRRRKMPWSNSSKNSSTASITPAPQPPKPKTQRKSSSTSTSNSYASPTSSPTAAPHQGVLQKQQEQLPQAQNEKLQQPQQQQEKEQQPQPKEPESTTPAQAEPQRQQLPTRQLSTRLTFGSIRSSLNPNSGGQISPTIKLVTASPVTENGSSSPSTPGESSLYISTSPSSVSSVSPSPVKSSAMSIDRPVPETIMEDDPVTPTRMPSTTQVPRLRAAPRPRKGPARARPNTIVGFFRQSKAFSAPKICDVFGMTLTEATMATRMSVENDDPRYWVPAIVSICVEFLNKYALEEEGLYRISGSASAVEELKKEFAFCGESTVLRHGVHDVHTVASLLKSYIRQLPEEIVAPSPQLSAILMNRTSNIPFTDLQDYLAKLPPYNYHTLCFLCGHFGKVAGNYKQNRMPLSNLVLILCPTMRMDSKLFSWMVEFTDQCIGDPSRPLVRYSEQISLIEETSRQGLE</sequence>
<dbReference type="SMART" id="SM00324">
    <property type="entry name" value="RhoGAP"/>
    <property type="match status" value="1"/>
</dbReference>
<dbReference type="PANTHER" id="PTHR12783:SF5">
    <property type="entry name" value="RALA-BINDING PROTEIN 1"/>
    <property type="match status" value="1"/>
</dbReference>
<dbReference type="InterPro" id="IPR000198">
    <property type="entry name" value="RhoGAP_dom"/>
</dbReference>
<dbReference type="Gene3D" id="1.10.555.10">
    <property type="entry name" value="Rho GTPase activation protein"/>
    <property type="match status" value="1"/>
</dbReference>
<organism evidence="3 4">
    <name type="scientific">Myxozyma melibiosi</name>
    <dbReference type="NCBI Taxonomy" id="54550"/>
    <lineage>
        <taxon>Eukaryota</taxon>
        <taxon>Fungi</taxon>
        <taxon>Dikarya</taxon>
        <taxon>Ascomycota</taxon>
        <taxon>Saccharomycotina</taxon>
        <taxon>Lipomycetes</taxon>
        <taxon>Lipomycetales</taxon>
        <taxon>Lipomycetaceae</taxon>
        <taxon>Myxozyma</taxon>
    </lineage>
</organism>
<dbReference type="SUPFAM" id="SSF48350">
    <property type="entry name" value="GTPase activation domain, GAP"/>
    <property type="match status" value="1"/>
</dbReference>
<evidence type="ECO:0000256" key="1">
    <source>
        <dbReference type="SAM" id="MobiDB-lite"/>
    </source>
</evidence>